<dbReference type="AlphaFoldDB" id="A0AAP8T8F1"/>
<dbReference type="PROSITE" id="PS51257">
    <property type="entry name" value="PROKAR_LIPOPROTEIN"/>
    <property type="match status" value="1"/>
</dbReference>
<evidence type="ECO:0000313" key="9">
    <source>
        <dbReference type="EMBL" id="PNC54001.1"/>
    </source>
</evidence>
<dbReference type="SUPFAM" id="SSF141523">
    <property type="entry name" value="L,D-transpeptidase catalytic domain-like"/>
    <property type="match status" value="1"/>
</dbReference>
<dbReference type="GO" id="GO:0071972">
    <property type="term" value="F:peptidoglycan L,D-transpeptidase activity"/>
    <property type="evidence" value="ECO:0007669"/>
    <property type="project" value="TreeGrafter"/>
</dbReference>
<dbReference type="Pfam" id="PF03734">
    <property type="entry name" value="YkuD"/>
    <property type="match status" value="1"/>
</dbReference>
<dbReference type="Proteomes" id="UP000235914">
    <property type="component" value="Unassembled WGS sequence"/>
</dbReference>
<dbReference type="GO" id="GO:0071555">
    <property type="term" value="P:cell wall organization"/>
    <property type="evidence" value="ECO:0007669"/>
    <property type="project" value="UniProtKB-UniRule"/>
</dbReference>
<keyword evidence="4 7" id="KW-0133">Cell shape</keyword>
<dbReference type="GO" id="GO:0005576">
    <property type="term" value="C:extracellular region"/>
    <property type="evidence" value="ECO:0007669"/>
    <property type="project" value="TreeGrafter"/>
</dbReference>
<feature type="active site" description="Proton donor/acceptor" evidence="7">
    <location>
        <position position="160"/>
    </location>
</feature>
<reference evidence="9 10" key="1">
    <citation type="journal article" date="2017" name="BMC Genomics">
        <title>Genome sequencing of 39 Akkermansia muciniphila isolates reveals its population structure, genomic and functional diverisity, and global distribution in mammalian gut microbiotas.</title>
        <authorList>
            <person name="Guo X."/>
            <person name="Li S."/>
            <person name="Zhang J."/>
            <person name="Wu F."/>
            <person name="Li X."/>
            <person name="Wu D."/>
            <person name="Zhang M."/>
            <person name="Ou Z."/>
            <person name="Jie Z."/>
            <person name="Yan Q."/>
            <person name="Li P."/>
            <person name="Yi J."/>
            <person name="Peng Y."/>
        </authorList>
    </citation>
    <scope>NUCLEOTIDE SEQUENCE [LARGE SCALE GENOMIC DNA]</scope>
    <source>
        <strain evidence="9 10">GP43</strain>
    </source>
</reference>
<comment type="pathway">
    <text evidence="1 7">Cell wall biogenesis; peptidoglycan biosynthesis.</text>
</comment>
<evidence type="ECO:0000256" key="5">
    <source>
        <dbReference type="ARBA" id="ARBA00022984"/>
    </source>
</evidence>
<evidence type="ECO:0000256" key="6">
    <source>
        <dbReference type="ARBA" id="ARBA00023316"/>
    </source>
</evidence>
<proteinExistence type="inferred from homology"/>
<comment type="similarity">
    <text evidence="2">Belongs to the YkuD family.</text>
</comment>
<dbReference type="InterPro" id="IPR050979">
    <property type="entry name" value="LD-transpeptidase"/>
</dbReference>
<keyword evidence="6 7" id="KW-0961">Cell wall biogenesis/degradation</keyword>
<keyword evidence="5 7" id="KW-0573">Peptidoglycan synthesis</keyword>
<evidence type="ECO:0000256" key="2">
    <source>
        <dbReference type="ARBA" id="ARBA00005992"/>
    </source>
</evidence>
<evidence type="ECO:0000256" key="4">
    <source>
        <dbReference type="ARBA" id="ARBA00022960"/>
    </source>
</evidence>
<feature type="domain" description="L,D-TPase catalytic" evidence="8">
    <location>
        <begin position="89"/>
        <end position="197"/>
    </location>
</feature>
<dbReference type="GO" id="GO:0008360">
    <property type="term" value="P:regulation of cell shape"/>
    <property type="evidence" value="ECO:0007669"/>
    <property type="project" value="UniProtKB-UniRule"/>
</dbReference>
<accession>A0AAP8T8F1</accession>
<dbReference type="GO" id="GO:0018104">
    <property type="term" value="P:peptidoglycan-protein cross-linking"/>
    <property type="evidence" value="ECO:0007669"/>
    <property type="project" value="TreeGrafter"/>
</dbReference>
<evidence type="ECO:0000256" key="1">
    <source>
        <dbReference type="ARBA" id="ARBA00004752"/>
    </source>
</evidence>
<organism evidence="9 10">
    <name type="scientific">Akkermansia muciniphila</name>
    <dbReference type="NCBI Taxonomy" id="239935"/>
    <lineage>
        <taxon>Bacteria</taxon>
        <taxon>Pseudomonadati</taxon>
        <taxon>Verrucomicrobiota</taxon>
        <taxon>Verrucomicrobiia</taxon>
        <taxon>Verrucomicrobiales</taxon>
        <taxon>Akkermansiaceae</taxon>
        <taxon>Akkermansia</taxon>
    </lineage>
</organism>
<dbReference type="CDD" id="cd16913">
    <property type="entry name" value="YkuD_like"/>
    <property type="match status" value="1"/>
</dbReference>
<dbReference type="InterPro" id="IPR005490">
    <property type="entry name" value="LD_TPept_cat_dom"/>
</dbReference>
<dbReference type="InterPro" id="IPR038063">
    <property type="entry name" value="Transpep_catalytic_dom"/>
</dbReference>
<evidence type="ECO:0000256" key="3">
    <source>
        <dbReference type="ARBA" id="ARBA00022679"/>
    </source>
</evidence>
<evidence type="ECO:0000256" key="7">
    <source>
        <dbReference type="PROSITE-ProRule" id="PRU01373"/>
    </source>
</evidence>
<dbReference type="Gene3D" id="2.40.440.10">
    <property type="entry name" value="L,D-transpeptidase catalytic domain-like"/>
    <property type="match status" value="1"/>
</dbReference>
<evidence type="ECO:0000259" key="8">
    <source>
        <dbReference type="PROSITE" id="PS52029"/>
    </source>
</evidence>
<protein>
    <recommendedName>
        <fullName evidence="8">L,D-TPase catalytic domain-containing protein</fullName>
    </recommendedName>
</protein>
<gene>
    <name evidence="9" type="ORF">CXU09_10395</name>
</gene>
<dbReference type="PROSITE" id="PS52029">
    <property type="entry name" value="LD_TPASE"/>
    <property type="match status" value="1"/>
</dbReference>
<feature type="active site" description="Nucleophile" evidence="7">
    <location>
        <position position="173"/>
    </location>
</feature>
<dbReference type="PANTHER" id="PTHR30582">
    <property type="entry name" value="L,D-TRANSPEPTIDASE"/>
    <property type="match status" value="1"/>
</dbReference>
<keyword evidence="3" id="KW-0808">Transferase</keyword>
<comment type="caution">
    <text evidence="9">The sequence shown here is derived from an EMBL/GenBank/DDBJ whole genome shotgun (WGS) entry which is preliminary data.</text>
</comment>
<dbReference type="EMBL" id="PJKN01000006">
    <property type="protein sequence ID" value="PNC54001.1"/>
    <property type="molecule type" value="Genomic_DNA"/>
</dbReference>
<evidence type="ECO:0000313" key="10">
    <source>
        <dbReference type="Proteomes" id="UP000235914"/>
    </source>
</evidence>
<name>A0AAP8T8F1_9BACT</name>
<dbReference type="GO" id="GO:0016740">
    <property type="term" value="F:transferase activity"/>
    <property type="evidence" value="ECO:0007669"/>
    <property type="project" value="UniProtKB-KW"/>
</dbReference>
<sequence length="198" mass="21519">MSNLVKGFKMMNAKNILLITAGTGALALASCSGPQEENLRMVPLTVPATVPMTSYGPNARVVVAGIDYTEVHDEWMDTDTMKKATPGNTRVVISRGRQRGQLMVGDEVAMDFPVCVGKASHRTPVGHFRITEKSVHHVSNLYDASMPYFMRLTDSGIGMHVGPVFQTPQSHGCIRMTRSSCVPLFKTVKVGTPVTIVQ</sequence>